<keyword evidence="6" id="KW-0378">Hydrolase</keyword>
<evidence type="ECO:0000256" key="2">
    <source>
        <dbReference type="ARBA" id="ARBA00004880"/>
    </source>
</evidence>
<dbReference type="FunFam" id="3.20.20.140:FF:000041">
    <property type="entry name" value="Dihydroorotase, variant"/>
    <property type="match status" value="1"/>
</dbReference>
<evidence type="ECO:0000313" key="10">
    <source>
        <dbReference type="EMBL" id="ETN45430.1"/>
    </source>
</evidence>
<keyword evidence="7" id="KW-0862">Zinc</keyword>
<keyword evidence="5" id="KW-0479">Metal-binding</keyword>
<dbReference type="SUPFAM" id="SSF51556">
    <property type="entry name" value="Metallo-dependent hydrolases"/>
    <property type="match status" value="1"/>
</dbReference>
<keyword evidence="11" id="KW-1185">Reference proteome</keyword>
<dbReference type="Gene3D" id="3.20.20.140">
    <property type="entry name" value="Metal-dependent hydrolases"/>
    <property type="match status" value="1"/>
</dbReference>
<dbReference type="STRING" id="1220924.W2S9Y1"/>
<dbReference type="PIRSF" id="PIRSF001237">
    <property type="entry name" value="DHOdimr"/>
    <property type="match status" value="1"/>
</dbReference>
<dbReference type="PROSITE" id="PS00482">
    <property type="entry name" value="DIHYDROOROTASE_1"/>
    <property type="match status" value="1"/>
</dbReference>
<proteinExistence type="inferred from homology"/>
<dbReference type="UniPathway" id="UPA00070">
    <property type="reaction ID" value="UER00117"/>
</dbReference>
<dbReference type="EMBL" id="KB822712">
    <property type="protein sequence ID" value="ETN45430.1"/>
    <property type="molecule type" value="Genomic_DNA"/>
</dbReference>
<dbReference type="HOGENOM" id="CLU_041558_0_0_1"/>
<comment type="pathway">
    <text evidence="2">Pyrimidine metabolism; UMP biosynthesis via de novo pathway; (S)-dihydroorotate from bicarbonate: step 3/3.</text>
</comment>
<comment type="similarity">
    <text evidence="3">Belongs to the metallo-dependent hydrolases superfamily. DHOase family. Class II DHOase subfamily.</text>
</comment>
<dbReference type="AlphaFoldDB" id="W2S9Y1"/>
<evidence type="ECO:0000259" key="9">
    <source>
        <dbReference type="Pfam" id="PF04909"/>
    </source>
</evidence>
<evidence type="ECO:0000256" key="6">
    <source>
        <dbReference type="ARBA" id="ARBA00022801"/>
    </source>
</evidence>
<evidence type="ECO:0000256" key="8">
    <source>
        <dbReference type="ARBA" id="ARBA00022975"/>
    </source>
</evidence>
<evidence type="ECO:0000256" key="5">
    <source>
        <dbReference type="ARBA" id="ARBA00022723"/>
    </source>
</evidence>
<dbReference type="HAMAP" id="MF_00219">
    <property type="entry name" value="PyrC_classII"/>
    <property type="match status" value="1"/>
</dbReference>
<dbReference type="InterPro" id="IPR032466">
    <property type="entry name" value="Metal_Hydrolase"/>
</dbReference>
<dbReference type="Pfam" id="PF04909">
    <property type="entry name" value="Amidohydro_2"/>
    <property type="match status" value="1"/>
</dbReference>
<dbReference type="GO" id="GO:0044205">
    <property type="term" value="P:'de novo' UMP biosynthetic process"/>
    <property type="evidence" value="ECO:0007669"/>
    <property type="project" value="UniProtKB-UniPathway"/>
</dbReference>
<dbReference type="FunCoup" id="W2S9Y1">
    <property type="interactions" value="274"/>
</dbReference>
<dbReference type="PANTHER" id="PTHR43137:SF1">
    <property type="entry name" value="DIHYDROOROTASE"/>
    <property type="match status" value="1"/>
</dbReference>
<name>W2S9Y1_CYPE1</name>
<protein>
    <recommendedName>
        <fullName evidence="4">dihydroorotase</fullName>
        <ecNumber evidence="4">3.5.2.3</ecNumber>
    </recommendedName>
</protein>
<dbReference type="RefSeq" id="XP_008712158.1">
    <property type="nucleotide sequence ID" value="XM_008713936.1"/>
</dbReference>
<feature type="domain" description="Amidohydrolase-related" evidence="9">
    <location>
        <begin position="88"/>
        <end position="179"/>
    </location>
</feature>
<organism evidence="10 11">
    <name type="scientific">Cyphellophora europaea (strain CBS 101466)</name>
    <name type="common">Phialophora europaea</name>
    <dbReference type="NCBI Taxonomy" id="1220924"/>
    <lineage>
        <taxon>Eukaryota</taxon>
        <taxon>Fungi</taxon>
        <taxon>Dikarya</taxon>
        <taxon>Ascomycota</taxon>
        <taxon>Pezizomycotina</taxon>
        <taxon>Eurotiomycetes</taxon>
        <taxon>Chaetothyriomycetidae</taxon>
        <taxon>Chaetothyriales</taxon>
        <taxon>Cyphellophoraceae</taxon>
        <taxon>Cyphellophora</taxon>
    </lineage>
</organism>
<dbReference type="PANTHER" id="PTHR43137">
    <property type="entry name" value="DIHYDROOROTASE"/>
    <property type="match status" value="1"/>
</dbReference>
<dbReference type="Proteomes" id="UP000030752">
    <property type="component" value="Unassembled WGS sequence"/>
</dbReference>
<dbReference type="OrthoDB" id="1670005at2759"/>
<reference evidence="10 11" key="1">
    <citation type="submission" date="2013-03" db="EMBL/GenBank/DDBJ databases">
        <title>The Genome Sequence of Phialophora europaea CBS 101466.</title>
        <authorList>
            <consortium name="The Broad Institute Genomics Platform"/>
            <person name="Cuomo C."/>
            <person name="de Hoog S."/>
            <person name="Gorbushina A."/>
            <person name="Walker B."/>
            <person name="Young S.K."/>
            <person name="Zeng Q."/>
            <person name="Gargeya S."/>
            <person name="Fitzgerald M."/>
            <person name="Haas B."/>
            <person name="Abouelleil A."/>
            <person name="Allen A.W."/>
            <person name="Alvarado L."/>
            <person name="Arachchi H.M."/>
            <person name="Berlin A.M."/>
            <person name="Chapman S.B."/>
            <person name="Gainer-Dewar J."/>
            <person name="Goldberg J."/>
            <person name="Griggs A."/>
            <person name="Gujja S."/>
            <person name="Hansen M."/>
            <person name="Howarth C."/>
            <person name="Imamovic A."/>
            <person name="Ireland A."/>
            <person name="Larimer J."/>
            <person name="McCowan C."/>
            <person name="Murphy C."/>
            <person name="Pearson M."/>
            <person name="Poon T.W."/>
            <person name="Priest M."/>
            <person name="Roberts A."/>
            <person name="Saif S."/>
            <person name="Shea T."/>
            <person name="Sisk P."/>
            <person name="Sykes S."/>
            <person name="Wortman J."/>
            <person name="Nusbaum C."/>
            <person name="Birren B."/>
        </authorList>
    </citation>
    <scope>NUCLEOTIDE SEQUENCE [LARGE SCALE GENOMIC DNA]</scope>
    <source>
        <strain evidence="10 11">CBS 101466</strain>
    </source>
</reference>
<evidence type="ECO:0000313" key="11">
    <source>
        <dbReference type="Proteomes" id="UP000030752"/>
    </source>
</evidence>
<dbReference type="InterPro" id="IPR004721">
    <property type="entry name" value="DHOdimr"/>
</dbReference>
<dbReference type="VEuPathDB" id="FungiDB:HMPREF1541_09261"/>
<dbReference type="EC" id="3.5.2.3" evidence="4"/>
<evidence type="ECO:0000256" key="3">
    <source>
        <dbReference type="ARBA" id="ARBA00005631"/>
    </source>
</evidence>
<dbReference type="InterPro" id="IPR006680">
    <property type="entry name" value="Amidohydro-rel"/>
</dbReference>
<dbReference type="NCBIfam" id="TIGR00856">
    <property type="entry name" value="pyrC_dimer"/>
    <property type="match status" value="1"/>
</dbReference>
<gene>
    <name evidence="10" type="ORF">HMPREF1541_09261</name>
</gene>
<comment type="cofactor">
    <cofactor evidence="1">
        <name>Zn(2+)</name>
        <dbReference type="ChEBI" id="CHEBI:29105"/>
    </cofactor>
</comment>
<dbReference type="GO" id="GO:0046872">
    <property type="term" value="F:metal ion binding"/>
    <property type="evidence" value="ECO:0007669"/>
    <property type="project" value="UniProtKB-KW"/>
</dbReference>
<evidence type="ECO:0000256" key="4">
    <source>
        <dbReference type="ARBA" id="ARBA00012860"/>
    </source>
</evidence>
<evidence type="ECO:0000256" key="1">
    <source>
        <dbReference type="ARBA" id="ARBA00001947"/>
    </source>
</evidence>
<keyword evidence="8" id="KW-0665">Pyrimidine biosynthesis</keyword>
<sequence length="363" mass="39091">MSRLFDGLELPASADFHVHLRQGTMMETVTPTIASGGVDTVYVMPNLIPPIDTVDKALTYKQKLQSLAPDVYFLMSLYLCNAITPDVIREAARAGIRGVKSYPAGVTTNSASGVVDYESFYPVFAAMEEHGLILNLHGESPPAPDITVLNAEETFLPTLTDLHRRFPKLQIILEHCTTAKAVEAVKACGANVAGTITAHHLSLIVDDWAGDPINFCKPVAKLPADRVALLRAAVSRSPKFFLGTDSAPHPLRSKKGGVGNECGKCAAGVFTQPYATQIVLEALDEAVAKGLLSKDDVGEEVLRGFLGEAGRKFYGVEASKRKIKVTAGKETVVERLSLNEAGKEVDVVVPFRRGTSVYSLAWL</sequence>
<dbReference type="GO" id="GO:0005737">
    <property type="term" value="C:cytoplasm"/>
    <property type="evidence" value="ECO:0007669"/>
    <property type="project" value="TreeGrafter"/>
</dbReference>
<dbReference type="eggNOG" id="KOG2902">
    <property type="taxonomic scope" value="Eukaryota"/>
</dbReference>
<accession>W2S9Y1</accession>
<dbReference type="InterPro" id="IPR002195">
    <property type="entry name" value="Dihydroorotase_CS"/>
</dbReference>
<dbReference type="InParanoid" id="W2S9Y1"/>
<dbReference type="GeneID" id="19976600"/>
<dbReference type="GO" id="GO:0004151">
    <property type="term" value="F:dihydroorotase activity"/>
    <property type="evidence" value="ECO:0007669"/>
    <property type="project" value="UniProtKB-EC"/>
</dbReference>
<evidence type="ECO:0000256" key="7">
    <source>
        <dbReference type="ARBA" id="ARBA00022833"/>
    </source>
</evidence>
<dbReference type="GO" id="GO:0006207">
    <property type="term" value="P:'de novo' pyrimidine nucleobase biosynthetic process"/>
    <property type="evidence" value="ECO:0007669"/>
    <property type="project" value="EnsemblFungi"/>
</dbReference>
<dbReference type="PROSITE" id="PS00483">
    <property type="entry name" value="DIHYDROOROTASE_2"/>
    <property type="match status" value="1"/>
</dbReference>